<protein>
    <recommendedName>
        <fullName evidence="2">PRONE domain-containing protein</fullName>
    </recommendedName>
</protein>
<reference evidence="3 4" key="1">
    <citation type="journal article" date="2018" name="Science">
        <title>The opium poppy genome and morphinan production.</title>
        <authorList>
            <person name="Guo L."/>
            <person name="Winzer T."/>
            <person name="Yang X."/>
            <person name="Li Y."/>
            <person name="Ning Z."/>
            <person name="He Z."/>
            <person name="Teodor R."/>
            <person name="Lu Y."/>
            <person name="Bowser T.A."/>
            <person name="Graham I.A."/>
            <person name="Ye K."/>
        </authorList>
    </citation>
    <scope>NUCLEOTIDE SEQUENCE [LARGE SCALE GENOMIC DNA]</scope>
    <source>
        <strain evidence="4">cv. HN1</strain>
        <tissue evidence="3">Leaves</tissue>
    </source>
</reference>
<feature type="domain" description="PRONE" evidence="2">
    <location>
        <begin position="1"/>
        <end position="80"/>
    </location>
</feature>
<dbReference type="Gene3D" id="1.20.58.2010">
    <property type="entry name" value="PRONE domain, subdomain 1"/>
    <property type="match status" value="1"/>
</dbReference>
<proteinExistence type="predicted"/>
<dbReference type="Gramene" id="RZC53151">
    <property type="protein sequence ID" value="RZC53151"/>
    <property type="gene ID" value="C5167_011997"/>
</dbReference>
<accession>A0A4Y7IZM3</accession>
<evidence type="ECO:0000256" key="1">
    <source>
        <dbReference type="PROSITE-ProRule" id="PRU00663"/>
    </source>
</evidence>
<keyword evidence="4" id="KW-1185">Reference proteome</keyword>
<dbReference type="Proteomes" id="UP000316621">
    <property type="component" value="Chromosome 3"/>
</dbReference>
<dbReference type="PROSITE" id="PS51334">
    <property type="entry name" value="PRONE"/>
    <property type="match status" value="1"/>
</dbReference>
<evidence type="ECO:0000313" key="3">
    <source>
        <dbReference type="EMBL" id="RZC53151.1"/>
    </source>
</evidence>
<name>A0A4Y7IZM3_PAPSO</name>
<organism evidence="3 4">
    <name type="scientific">Papaver somniferum</name>
    <name type="common">Opium poppy</name>
    <dbReference type="NCBI Taxonomy" id="3469"/>
    <lineage>
        <taxon>Eukaryota</taxon>
        <taxon>Viridiplantae</taxon>
        <taxon>Streptophyta</taxon>
        <taxon>Embryophyta</taxon>
        <taxon>Tracheophyta</taxon>
        <taxon>Spermatophyta</taxon>
        <taxon>Magnoliopsida</taxon>
        <taxon>Ranunculales</taxon>
        <taxon>Papaveraceae</taxon>
        <taxon>Papaveroideae</taxon>
        <taxon>Papaver</taxon>
    </lineage>
</organism>
<dbReference type="InterPro" id="IPR005512">
    <property type="entry name" value="PRONE_dom"/>
</dbReference>
<dbReference type="EMBL" id="CM010717">
    <property type="protein sequence ID" value="RZC53151.1"/>
    <property type="molecule type" value="Genomic_DNA"/>
</dbReference>
<dbReference type="Pfam" id="PF03759">
    <property type="entry name" value="PRONE"/>
    <property type="match status" value="1"/>
</dbReference>
<gene>
    <name evidence="3" type="ORF">C5167_011997</name>
</gene>
<evidence type="ECO:0000313" key="4">
    <source>
        <dbReference type="Proteomes" id="UP000316621"/>
    </source>
</evidence>
<dbReference type="GO" id="GO:0005085">
    <property type="term" value="F:guanyl-nucleotide exchange factor activity"/>
    <property type="evidence" value="ECO:0007669"/>
    <property type="project" value="UniProtKB-UniRule"/>
</dbReference>
<dbReference type="AlphaFoldDB" id="A0A4Y7IZM3"/>
<evidence type="ECO:0000259" key="2">
    <source>
        <dbReference type="PROSITE" id="PS51334"/>
    </source>
</evidence>
<sequence>PPSLGSCGDYNMYRLRRNQCGKEKWNVFYVMTCRPRSDIFINLPALCKMDNMLLVRQEPFVEIFYYLRQEILDSFRDTKF</sequence>
<feature type="non-terminal residue" evidence="3">
    <location>
        <position position="1"/>
    </location>
</feature>
<keyword evidence="1" id="KW-0344">Guanine-nucleotide releasing factor</keyword>